<keyword evidence="1" id="KW-1133">Transmembrane helix</keyword>
<feature type="transmembrane region" description="Helical" evidence="1">
    <location>
        <begin position="286"/>
        <end position="308"/>
    </location>
</feature>
<feature type="transmembrane region" description="Helical" evidence="1">
    <location>
        <begin position="148"/>
        <end position="177"/>
    </location>
</feature>
<feature type="transmembrane region" description="Helical" evidence="1">
    <location>
        <begin position="348"/>
        <end position="370"/>
    </location>
</feature>
<dbReference type="InterPro" id="IPR050879">
    <property type="entry name" value="Acyltransferase_3"/>
</dbReference>
<keyword evidence="3" id="KW-0808">Transferase</keyword>
<dbReference type="GO" id="GO:0000271">
    <property type="term" value="P:polysaccharide biosynthetic process"/>
    <property type="evidence" value="ECO:0007669"/>
    <property type="project" value="TreeGrafter"/>
</dbReference>
<dbReference type="AlphaFoldDB" id="A0A558BPK7"/>
<keyword evidence="3" id="KW-0012">Acyltransferase</keyword>
<dbReference type="Proteomes" id="UP000317624">
    <property type="component" value="Unassembled WGS sequence"/>
</dbReference>
<dbReference type="OrthoDB" id="9796461at2"/>
<dbReference type="EMBL" id="VMRJ01000005">
    <property type="protein sequence ID" value="TVT38428.1"/>
    <property type="molecule type" value="Genomic_DNA"/>
</dbReference>
<dbReference type="PANTHER" id="PTHR23028:SF53">
    <property type="entry name" value="ACYL_TRANSF_3 DOMAIN-CONTAINING PROTEIN"/>
    <property type="match status" value="1"/>
</dbReference>
<feature type="transmembrane region" description="Helical" evidence="1">
    <location>
        <begin position="12"/>
        <end position="31"/>
    </location>
</feature>
<dbReference type="PANTHER" id="PTHR23028">
    <property type="entry name" value="ACETYLTRANSFERASE"/>
    <property type="match status" value="1"/>
</dbReference>
<feature type="transmembrane region" description="Helical" evidence="1">
    <location>
        <begin position="218"/>
        <end position="241"/>
    </location>
</feature>
<feature type="transmembrane region" description="Helical" evidence="1">
    <location>
        <begin position="51"/>
        <end position="75"/>
    </location>
</feature>
<dbReference type="RefSeq" id="WP_144851287.1">
    <property type="nucleotide sequence ID" value="NZ_VMRJ01000005.1"/>
</dbReference>
<evidence type="ECO:0000256" key="1">
    <source>
        <dbReference type="SAM" id="Phobius"/>
    </source>
</evidence>
<feature type="domain" description="Acyltransferase 3" evidence="2">
    <location>
        <begin position="14"/>
        <end position="370"/>
    </location>
</feature>
<organism evidence="3 4">
    <name type="scientific">Hymenobacter setariae</name>
    <dbReference type="NCBI Taxonomy" id="2594794"/>
    <lineage>
        <taxon>Bacteria</taxon>
        <taxon>Pseudomonadati</taxon>
        <taxon>Bacteroidota</taxon>
        <taxon>Cytophagia</taxon>
        <taxon>Cytophagales</taxon>
        <taxon>Hymenobacteraceae</taxon>
        <taxon>Hymenobacter</taxon>
    </lineage>
</organism>
<feature type="transmembrane region" description="Helical" evidence="1">
    <location>
        <begin position="96"/>
        <end position="117"/>
    </location>
</feature>
<keyword evidence="1" id="KW-0812">Transmembrane</keyword>
<sequence length="394" mass="44104">MRRDVAPKTHYYRALTGLRAVAAYTIFWHHLNPLGTRSAGRPVLEWANHFVQQWHVGVPIFFVLSGFLIAQRYAASVAPSWTWAKAYLQNRFARIYPLYLLITVVTLVVQFSALSGYNSHMLQELPLSGKLLAVVANLTLLKALFSRFILATGVAAAWSLTVEMLFYISVPVVLLFVKQRTRRLVVYPVAAFGLGVLLVAVCAQLPFYSYGLLDSLRFMLNCTFFGRCSEFACGMAVAYYLKQTPQANAKGGWLTVGGGLWIILCTVAITQVEWQHPRDANGLHTYAAIAVNNLLLPPGIALLLVGLLREQTWFRTLLETKVAQVAGKSSYAFYLLHDGLLRKLSGQFVPNSIVLFIAAIVLSIMTFYLIEEPLHRYFYVPTRPLKPSVLLAKK</sequence>
<keyword evidence="1" id="KW-0472">Membrane</keyword>
<comment type="caution">
    <text evidence="3">The sequence shown here is derived from an EMBL/GenBank/DDBJ whole genome shotgun (WGS) entry which is preliminary data.</text>
</comment>
<accession>A0A558BPK7</accession>
<name>A0A558BPK7_9BACT</name>
<dbReference type="InterPro" id="IPR002656">
    <property type="entry name" value="Acyl_transf_3_dom"/>
</dbReference>
<feature type="transmembrane region" description="Helical" evidence="1">
    <location>
        <begin position="184"/>
        <end position="206"/>
    </location>
</feature>
<dbReference type="Pfam" id="PF01757">
    <property type="entry name" value="Acyl_transf_3"/>
    <property type="match status" value="1"/>
</dbReference>
<keyword evidence="4" id="KW-1185">Reference proteome</keyword>
<evidence type="ECO:0000313" key="3">
    <source>
        <dbReference type="EMBL" id="TVT38428.1"/>
    </source>
</evidence>
<reference evidence="3 4" key="1">
    <citation type="submission" date="2019-07" db="EMBL/GenBank/DDBJ databases">
        <title>Hymenobacter sp. straun FUR1 Genome sequencing and assembly.</title>
        <authorList>
            <person name="Chhetri G."/>
        </authorList>
    </citation>
    <scope>NUCLEOTIDE SEQUENCE [LARGE SCALE GENOMIC DNA]</scope>
    <source>
        <strain evidence="3 4">Fur1</strain>
    </source>
</reference>
<evidence type="ECO:0000313" key="4">
    <source>
        <dbReference type="Proteomes" id="UP000317624"/>
    </source>
</evidence>
<protein>
    <submittedName>
        <fullName evidence="3">Acyltransferase</fullName>
    </submittedName>
</protein>
<dbReference type="GO" id="GO:0016020">
    <property type="term" value="C:membrane"/>
    <property type="evidence" value="ECO:0007669"/>
    <property type="project" value="TreeGrafter"/>
</dbReference>
<evidence type="ECO:0000259" key="2">
    <source>
        <dbReference type="Pfam" id="PF01757"/>
    </source>
</evidence>
<gene>
    <name evidence="3" type="ORF">FNT36_19750</name>
</gene>
<feature type="transmembrane region" description="Helical" evidence="1">
    <location>
        <begin position="253"/>
        <end position="274"/>
    </location>
</feature>
<dbReference type="GO" id="GO:0016747">
    <property type="term" value="F:acyltransferase activity, transferring groups other than amino-acyl groups"/>
    <property type="evidence" value="ECO:0007669"/>
    <property type="project" value="InterPro"/>
</dbReference>
<proteinExistence type="predicted"/>